<comment type="caution">
    <text evidence="1">The sequence shown here is derived from an EMBL/GenBank/DDBJ whole genome shotgun (WGS) entry which is preliminary data.</text>
</comment>
<dbReference type="AlphaFoldDB" id="A0A6N6MDM0"/>
<evidence type="ECO:0008006" key="3">
    <source>
        <dbReference type="Google" id="ProtNLM"/>
    </source>
</evidence>
<organism evidence="1 2">
    <name type="scientific">Methylobacterium planeticum</name>
    <dbReference type="NCBI Taxonomy" id="2615211"/>
    <lineage>
        <taxon>Bacteria</taxon>
        <taxon>Pseudomonadati</taxon>
        <taxon>Pseudomonadota</taxon>
        <taxon>Alphaproteobacteria</taxon>
        <taxon>Hyphomicrobiales</taxon>
        <taxon>Methylobacteriaceae</taxon>
        <taxon>Methylobacterium</taxon>
    </lineage>
</organism>
<dbReference type="Proteomes" id="UP000441523">
    <property type="component" value="Unassembled WGS sequence"/>
</dbReference>
<proteinExistence type="predicted"/>
<accession>A0A6N6MDM0</accession>
<name>A0A6N6MDM0_9HYPH</name>
<evidence type="ECO:0000313" key="2">
    <source>
        <dbReference type="Proteomes" id="UP000441523"/>
    </source>
</evidence>
<protein>
    <recommendedName>
        <fullName evidence="3">Terminase small subunit, Nu1</fullName>
    </recommendedName>
</protein>
<sequence length="167" mass="18662">MTAETAPQPSRSVVSRDVAARLIMVSPKHLDRLVREGWIRKAARAQFEVVDVVQGYIRSLTSSVERHQPTAESNRVRDARATEIELRIAQRDRQLISIEEHEEVLDEVLSVTQEAAAGLPARLPAEIRQAATAEIASIFDLADRRLVELNTELRVGGVEPQDTEDHP</sequence>
<reference evidence="1 2" key="1">
    <citation type="submission" date="2019-09" db="EMBL/GenBank/DDBJ databases">
        <title>YIM 132548 draft genome.</title>
        <authorList>
            <person name="Jiang L."/>
        </authorList>
    </citation>
    <scope>NUCLEOTIDE SEQUENCE [LARGE SCALE GENOMIC DNA]</scope>
    <source>
        <strain evidence="1 2">YIM 132548</strain>
    </source>
</reference>
<evidence type="ECO:0000313" key="1">
    <source>
        <dbReference type="EMBL" id="KAB1068808.1"/>
    </source>
</evidence>
<dbReference type="RefSeq" id="WP_150966802.1">
    <property type="nucleotide sequence ID" value="NZ_VZZJ01000045.1"/>
</dbReference>
<gene>
    <name evidence="1" type="ORF">F6X51_26195</name>
</gene>
<keyword evidence="2" id="KW-1185">Reference proteome</keyword>
<dbReference type="EMBL" id="VZZJ01000045">
    <property type="protein sequence ID" value="KAB1068808.1"/>
    <property type="molecule type" value="Genomic_DNA"/>
</dbReference>